<dbReference type="RefSeq" id="WP_068843091.1">
    <property type="nucleotide sequence ID" value="NZ_FRBT01000001.1"/>
</dbReference>
<gene>
    <name evidence="2" type="ORF">SAMN05444484_101631</name>
</gene>
<accession>A0A1M6YLJ5</accession>
<dbReference type="SMART" id="SM00860">
    <property type="entry name" value="SMI1_KNR4"/>
    <property type="match status" value="1"/>
</dbReference>
<dbReference type="SUPFAM" id="SSF160631">
    <property type="entry name" value="SMI1/KNR4-like"/>
    <property type="match status" value="1"/>
</dbReference>
<keyword evidence="3" id="KW-1185">Reference proteome</keyword>
<dbReference type="Pfam" id="PF09346">
    <property type="entry name" value="SMI1_KNR4"/>
    <property type="match status" value="1"/>
</dbReference>
<dbReference type="STRING" id="946677.SAMN05444484_101631"/>
<reference evidence="3" key="1">
    <citation type="submission" date="2016-11" db="EMBL/GenBank/DDBJ databases">
        <authorList>
            <person name="Varghese N."/>
            <person name="Submissions S."/>
        </authorList>
    </citation>
    <scope>NUCLEOTIDE SEQUENCE [LARGE SCALE GENOMIC DNA]</scope>
    <source>
        <strain evidence="3">DSM 24724</strain>
    </source>
</reference>
<dbReference type="InterPro" id="IPR018958">
    <property type="entry name" value="Knr4/Smi1-like_dom"/>
</dbReference>
<evidence type="ECO:0000259" key="1">
    <source>
        <dbReference type="SMART" id="SM00860"/>
    </source>
</evidence>
<protein>
    <submittedName>
        <fullName evidence="2">SMI1 / KNR4 family (SUKH-1)</fullName>
    </submittedName>
</protein>
<organism evidence="2 3">
    <name type="scientific">Flavobacterium chilense</name>
    <dbReference type="NCBI Taxonomy" id="946677"/>
    <lineage>
        <taxon>Bacteria</taxon>
        <taxon>Pseudomonadati</taxon>
        <taxon>Bacteroidota</taxon>
        <taxon>Flavobacteriia</taxon>
        <taxon>Flavobacteriales</taxon>
        <taxon>Flavobacteriaceae</taxon>
        <taxon>Flavobacterium</taxon>
    </lineage>
</organism>
<dbReference type="InterPro" id="IPR016024">
    <property type="entry name" value="ARM-type_fold"/>
</dbReference>
<evidence type="ECO:0000313" key="2">
    <source>
        <dbReference type="EMBL" id="SHL18955.1"/>
    </source>
</evidence>
<dbReference type="SUPFAM" id="SSF48371">
    <property type="entry name" value="ARM repeat"/>
    <property type="match status" value="1"/>
</dbReference>
<feature type="domain" description="Knr4/Smi1-like" evidence="1">
    <location>
        <begin position="39"/>
        <end position="194"/>
    </location>
</feature>
<dbReference type="Proteomes" id="UP000184028">
    <property type="component" value="Unassembled WGS sequence"/>
</dbReference>
<dbReference type="EMBL" id="FRBT01000001">
    <property type="protein sequence ID" value="SHL18955.1"/>
    <property type="molecule type" value="Genomic_DNA"/>
</dbReference>
<evidence type="ECO:0000313" key="3">
    <source>
        <dbReference type="Proteomes" id="UP000184028"/>
    </source>
</evidence>
<dbReference type="OrthoDB" id="1190024at2"/>
<proteinExistence type="predicted"/>
<dbReference type="AlphaFoldDB" id="A0A1M6YLJ5"/>
<dbReference type="Gene3D" id="3.40.1580.10">
    <property type="entry name" value="SMI1/KNR4-like"/>
    <property type="match status" value="1"/>
</dbReference>
<dbReference type="InterPro" id="IPR037883">
    <property type="entry name" value="Knr4/Smi1-like_sf"/>
</dbReference>
<name>A0A1M6YLJ5_9FLAO</name>
<sequence length="451" mass="52437">MEELNQIERIKHKLIIAKEADKDLKTFGAESHQYFLGETVNNDQILDFENEYNVMLPEAYKAFLLHIGNGGISYQNSAAGPCYGIFPFGKNLNEFVENPKQFLKEDCKLYPKMSAEFWKELTENIESDTISDEDYDSESGKIFSGILPLSSQGCTYYSALVLNGDFKGRIVNVDIDRQKPYFVSELNFLDWYERWLDEIIPEDVKENQEKLFSYTLGGTPKHILKGYLSAKDEEVKMECLYAFLKKEKLNSETIDILEEQYKLNSGEIRKVLLQILTKFDYAKVYPYLVEFTKESLLDVFQFVFWYAKDKSSDWLEIIKANIDQINDEKTFVFCTYLLEEMNLDYGDIVVPFASNDNENIRVSAYYSLGQLENKADYLDVFIDGLNDNSNRVVHIVLQALDGVEDRKLLKYYKRIAEKYLVEEDYILVNLNHRLKPFGLTNTSIKAINVDN</sequence>